<name>A0A9W4NPF7_9EURO</name>
<dbReference type="Proteomes" id="UP001152592">
    <property type="component" value="Unassembled WGS sequence"/>
</dbReference>
<evidence type="ECO:0000256" key="6">
    <source>
        <dbReference type="ARBA" id="ARBA00023242"/>
    </source>
</evidence>
<dbReference type="EMBL" id="CAJVPD010000259">
    <property type="protein sequence ID" value="CAG8404404.1"/>
    <property type="molecule type" value="Genomic_DNA"/>
</dbReference>
<dbReference type="PANTHER" id="PTHR24394">
    <property type="entry name" value="ZINC FINGER PROTEIN"/>
    <property type="match status" value="1"/>
</dbReference>
<sequence length="256" mass="29570">MLEIAACQCPCHAHNQHWVECETCERTFVSQRACQQHMKALGHNNLYECDTCDSVFASQDAVNQHMQAKGHWLHYCQICRRRFESEQNYRAHMNSATHRDKDVDCRYCDAEFVTSSGALHHLELGSCPAAPDTHRARLYRGFQKLDINGWVTNGMWNGSQWQCRICGSMFDTSEAVASHLLSWVHGAEVYHCLDDRGFCDQRFVSLAAVFNHLESESCGFICFEDVPAWMNMLLRFVEMKLELSKPNLREYSDPLY</sequence>
<keyword evidence="5" id="KW-0862">Zinc</keyword>
<keyword evidence="3" id="KW-0677">Repeat</keyword>
<protein>
    <recommendedName>
        <fullName evidence="8">C2H2-type domain-containing protein</fullName>
    </recommendedName>
</protein>
<evidence type="ECO:0000259" key="8">
    <source>
        <dbReference type="PROSITE" id="PS50157"/>
    </source>
</evidence>
<evidence type="ECO:0000256" key="5">
    <source>
        <dbReference type="ARBA" id="ARBA00022833"/>
    </source>
</evidence>
<dbReference type="InterPro" id="IPR013087">
    <property type="entry name" value="Znf_C2H2_type"/>
</dbReference>
<dbReference type="AlphaFoldDB" id="A0A9W4NPF7"/>
<dbReference type="Pfam" id="PF13912">
    <property type="entry name" value="zf-C2H2_6"/>
    <property type="match status" value="1"/>
</dbReference>
<evidence type="ECO:0000313" key="10">
    <source>
        <dbReference type="Proteomes" id="UP001152592"/>
    </source>
</evidence>
<proteinExistence type="predicted"/>
<dbReference type="PROSITE" id="PS00028">
    <property type="entry name" value="ZINC_FINGER_C2H2_1"/>
    <property type="match status" value="4"/>
</dbReference>
<dbReference type="GO" id="GO:0005634">
    <property type="term" value="C:nucleus"/>
    <property type="evidence" value="ECO:0007669"/>
    <property type="project" value="UniProtKB-SubCell"/>
</dbReference>
<keyword evidence="6" id="KW-0539">Nucleus</keyword>
<dbReference type="GO" id="GO:0000981">
    <property type="term" value="F:DNA-binding transcription factor activity, RNA polymerase II-specific"/>
    <property type="evidence" value="ECO:0007669"/>
    <property type="project" value="TreeGrafter"/>
</dbReference>
<dbReference type="GO" id="GO:0008270">
    <property type="term" value="F:zinc ion binding"/>
    <property type="evidence" value="ECO:0007669"/>
    <property type="project" value="UniProtKB-KW"/>
</dbReference>
<feature type="domain" description="C2H2-type" evidence="8">
    <location>
        <begin position="161"/>
        <end position="190"/>
    </location>
</feature>
<accession>A0A9W4NPF7</accession>
<evidence type="ECO:0000256" key="2">
    <source>
        <dbReference type="ARBA" id="ARBA00022723"/>
    </source>
</evidence>
<evidence type="ECO:0000256" key="3">
    <source>
        <dbReference type="ARBA" id="ARBA00022737"/>
    </source>
</evidence>
<feature type="domain" description="C2H2-type" evidence="8">
    <location>
        <begin position="47"/>
        <end position="71"/>
    </location>
</feature>
<dbReference type="OrthoDB" id="65569at2759"/>
<dbReference type="Gene3D" id="3.30.160.60">
    <property type="entry name" value="Classic Zinc Finger"/>
    <property type="match status" value="2"/>
</dbReference>
<feature type="domain" description="C2H2-type" evidence="8">
    <location>
        <begin position="74"/>
        <end position="103"/>
    </location>
</feature>
<keyword evidence="4 7" id="KW-0863">Zinc-finger</keyword>
<dbReference type="PROSITE" id="PS50157">
    <property type="entry name" value="ZINC_FINGER_C2H2_2"/>
    <property type="match status" value="3"/>
</dbReference>
<dbReference type="PANTHER" id="PTHR24394:SF29">
    <property type="entry name" value="MYONEURIN"/>
    <property type="match status" value="1"/>
</dbReference>
<comment type="caution">
    <text evidence="9">The sequence shown here is derived from an EMBL/GenBank/DDBJ whole genome shotgun (WGS) entry which is preliminary data.</text>
</comment>
<organism evidence="9 10">
    <name type="scientific">Penicillium salamii</name>
    <dbReference type="NCBI Taxonomy" id="1612424"/>
    <lineage>
        <taxon>Eukaryota</taxon>
        <taxon>Fungi</taxon>
        <taxon>Dikarya</taxon>
        <taxon>Ascomycota</taxon>
        <taxon>Pezizomycotina</taxon>
        <taxon>Eurotiomycetes</taxon>
        <taxon>Eurotiomycetidae</taxon>
        <taxon>Eurotiales</taxon>
        <taxon>Aspergillaceae</taxon>
        <taxon>Penicillium</taxon>
    </lineage>
</organism>
<evidence type="ECO:0000313" key="9">
    <source>
        <dbReference type="EMBL" id="CAG8404404.1"/>
    </source>
</evidence>
<evidence type="ECO:0000256" key="7">
    <source>
        <dbReference type="PROSITE-ProRule" id="PRU00042"/>
    </source>
</evidence>
<gene>
    <name evidence="9" type="ORF">PSALAMII_LOCUS8031</name>
</gene>
<dbReference type="SMART" id="SM00355">
    <property type="entry name" value="ZnF_C2H2"/>
    <property type="match status" value="4"/>
</dbReference>
<comment type="subcellular location">
    <subcellularLocation>
        <location evidence="1">Nucleus</location>
    </subcellularLocation>
</comment>
<evidence type="ECO:0000256" key="4">
    <source>
        <dbReference type="ARBA" id="ARBA00022771"/>
    </source>
</evidence>
<dbReference type="InterPro" id="IPR036236">
    <property type="entry name" value="Znf_C2H2_sf"/>
</dbReference>
<dbReference type="SUPFAM" id="SSF57667">
    <property type="entry name" value="beta-beta-alpha zinc fingers"/>
    <property type="match status" value="2"/>
</dbReference>
<reference evidence="9" key="1">
    <citation type="submission" date="2021-07" db="EMBL/GenBank/DDBJ databases">
        <authorList>
            <person name="Branca A.L. A."/>
        </authorList>
    </citation>
    <scope>NUCLEOTIDE SEQUENCE</scope>
</reference>
<evidence type="ECO:0000256" key="1">
    <source>
        <dbReference type="ARBA" id="ARBA00004123"/>
    </source>
</evidence>
<dbReference type="InterPro" id="IPR022755">
    <property type="entry name" value="Znf_C2H2_jaz"/>
</dbReference>
<dbReference type="Pfam" id="PF12171">
    <property type="entry name" value="zf-C2H2_jaz"/>
    <property type="match status" value="1"/>
</dbReference>
<keyword evidence="2" id="KW-0479">Metal-binding</keyword>